<reference evidence="1 2" key="1">
    <citation type="submission" date="2017-02" db="EMBL/GenBank/DDBJ databases">
        <title>The new phylogeny of genus Mycobacterium.</title>
        <authorList>
            <person name="Tortoli E."/>
            <person name="Trovato A."/>
            <person name="Cirillo D.M."/>
        </authorList>
    </citation>
    <scope>NUCLEOTIDE SEQUENCE [LARGE SCALE GENOMIC DNA]</scope>
    <source>
        <strain evidence="1 2">DSM 45633</strain>
    </source>
</reference>
<dbReference type="RefSeq" id="WP_163752825.1">
    <property type="nucleotide sequence ID" value="NZ_AP022589.1"/>
</dbReference>
<name>A0A7I7RA95_9MYCO</name>
<comment type="caution">
    <text evidence="1">The sequence shown here is derived from an EMBL/GenBank/DDBJ whole genome shotgun (WGS) entry which is preliminary data.</text>
</comment>
<dbReference type="InterPro" id="IPR005302">
    <property type="entry name" value="MoCF_Sase_C"/>
</dbReference>
<dbReference type="GO" id="GO:0003824">
    <property type="term" value="F:catalytic activity"/>
    <property type="evidence" value="ECO:0007669"/>
    <property type="project" value="InterPro"/>
</dbReference>
<dbReference type="AlphaFoldDB" id="A0A7I7RA95"/>
<evidence type="ECO:0000313" key="1">
    <source>
        <dbReference type="EMBL" id="ORB04393.1"/>
    </source>
</evidence>
<dbReference type="Proteomes" id="UP000192320">
    <property type="component" value="Unassembled WGS sequence"/>
</dbReference>
<dbReference type="GO" id="GO:0030151">
    <property type="term" value="F:molybdenum ion binding"/>
    <property type="evidence" value="ECO:0007669"/>
    <property type="project" value="InterPro"/>
</dbReference>
<dbReference type="PROSITE" id="PS51340">
    <property type="entry name" value="MOSC"/>
    <property type="match status" value="1"/>
</dbReference>
<accession>A0A7I7RA95</accession>
<organism evidence="1 2">
    <name type="scientific">Mycolicibacter minnesotensis</name>
    <dbReference type="NCBI Taxonomy" id="1118379"/>
    <lineage>
        <taxon>Bacteria</taxon>
        <taxon>Bacillati</taxon>
        <taxon>Actinomycetota</taxon>
        <taxon>Actinomycetes</taxon>
        <taxon>Mycobacteriales</taxon>
        <taxon>Mycobacteriaceae</taxon>
        <taxon>Mycolicibacter</taxon>
    </lineage>
</organism>
<dbReference type="EMBL" id="MVHZ01000001">
    <property type="protein sequence ID" value="ORB04393.1"/>
    <property type="molecule type" value="Genomic_DNA"/>
</dbReference>
<gene>
    <name evidence="1" type="ORF">BST33_00380</name>
</gene>
<dbReference type="GO" id="GO:0030170">
    <property type="term" value="F:pyridoxal phosphate binding"/>
    <property type="evidence" value="ECO:0007669"/>
    <property type="project" value="InterPro"/>
</dbReference>
<proteinExistence type="predicted"/>
<evidence type="ECO:0000313" key="2">
    <source>
        <dbReference type="Proteomes" id="UP000192320"/>
    </source>
</evidence>
<keyword evidence="2" id="KW-1185">Reference proteome</keyword>
<sequence>MSTLAHGKDVPLDRATLRTIAKHNSKPVPDLGRLACAGVYANIIATGQVQVGDVVRFEPKPHPAEENTA</sequence>
<protein>
    <submittedName>
        <fullName evidence="1">Uncharacterized protein</fullName>
    </submittedName>
</protein>